<accession>A0AA35CPH2</accession>
<dbReference type="PANTHER" id="PTHR10443:SF12">
    <property type="entry name" value="DIPEPTIDASE"/>
    <property type="match status" value="1"/>
</dbReference>
<evidence type="ECO:0000313" key="2">
    <source>
        <dbReference type="EMBL" id="BDG61391.1"/>
    </source>
</evidence>
<dbReference type="RefSeq" id="WP_264842042.1">
    <property type="nucleotide sequence ID" value="NZ_AP025628.1"/>
</dbReference>
<evidence type="ECO:0000256" key="1">
    <source>
        <dbReference type="SAM" id="MobiDB-lite"/>
    </source>
</evidence>
<feature type="region of interest" description="Disordered" evidence="1">
    <location>
        <begin position="326"/>
        <end position="359"/>
    </location>
</feature>
<proteinExistence type="predicted"/>
<dbReference type="Gene3D" id="3.20.20.140">
    <property type="entry name" value="Metal-dependent hydrolases"/>
    <property type="match status" value="1"/>
</dbReference>
<keyword evidence="3" id="KW-1185">Reference proteome</keyword>
<organism evidence="2 3">
    <name type="scientific">Caldinitratiruptor microaerophilus</name>
    <dbReference type="NCBI Taxonomy" id="671077"/>
    <lineage>
        <taxon>Bacteria</taxon>
        <taxon>Bacillati</taxon>
        <taxon>Bacillota</taxon>
        <taxon>Clostridia</taxon>
        <taxon>Eubacteriales</taxon>
        <taxon>Symbiobacteriaceae</taxon>
        <taxon>Caldinitratiruptor</taxon>
    </lineage>
</organism>
<reference evidence="2" key="1">
    <citation type="submission" date="2022-03" db="EMBL/GenBank/DDBJ databases">
        <title>Complete genome sequence of Caldinitratiruptor microaerophilus.</title>
        <authorList>
            <person name="Mukaiyama R."/>
            <person name="Nishiyama T."/>
            <person name="Ueda K."/>
        </authorList>
    </citation>
    <scope>NUCLEOTIDE SEQUENCE</scope>
    <source>
        <strain evidence="2">JCM 16183</strain>
    </source>
</reference>
<dbReference type="PANTHER" id="PTHR10443">
    <property type="entry name" value="MICROSOMAL DIPEPTIDASE"/>
    <property type="match status" value="1"/>
</dbReference>
<dbReference type="KEGG" id="cmic:caldi_24810"/>
<dbReference type="CDD" id="cd01301">
    <property type="entry name" value="rDP_like"/>
    <property type="match status" value="1"/>
</dbReference>
<evidence type="ECO:0000313" key="3">
    <source>
        <dbReference type="Proteomes" id="UP001163687"/>
    </source>
</evidence>
<dbReference type="Proteomes" id="UP001163687">
    <property type="component" value="Chromosome"/>
</dbReference>
<dbReference type="Pfam" id="PF01244">
    <property type="entry name" value="Peptidase_M19"/>
    <property type="match status" value="1"/>
</dbReference>
<dbReference type="GO" id="GO:0006508">
    <property type="term" value="P:proteolysis"/>
    <property type="evidence" value="ECO:0007669"/>
    <property type="project" value="InterPro"/>
</dbReference>
<name>A0AA35CPH2_9FIRM</name>
<dbReference type="SUPFAM" id="SSF51556">
    <property type="entry name" value="Metallo-dependent hydrolases"/>
    <property type="match status" value="1"/>
</dbReference>
<dbReference type="AlphaFoldDB" id="A0AA35CPH2"/>
<dbReference type="InterPro" id="IPR032466">
    <property type="entry name" value="Metal_Hydrolase"/>
</dbReference>
<dbReference type="GO" id="GO:0070573">
    <property type="term" value="F:metallodipeptidase activity"/>
    <property type="evidence" value="ECO:0007669"/>
    <property type="project" value="InterPro"/>
</dbReference>
<dbReference type="EMBL" id="AP025628">
    <property type="protein sequence ID" value="BDG61391.1"/>
    <property type="molecule type" value="Genomic_DNA"/>
</dbReference>
<dbReference type="PROSITE" id="PS51365">
    <property type="entry name" value="RENAL_DIPEPTIDASE_2"/>
    <property type="match status" value="1"/>
</dbReference>
<protein>
    <submittedName>
        <fullName evidence="2">Peptidase</fullName>
    </submittedName>
</protein>
<dbReference type="InterPro" id="IPR008257">
    <property type="entry name" value="Pept_M19"/>
</dbReference>
<feature type="compositionally biased region" description="Basic residues" evidence="1">
    <location>
        <begin position="341"/>
        <end position="350"/>
    </location>
</feature>
<gene>
    <name evidence="2" type="ORF">caldi_24810</name>
</gene>
<sequence>MAYSAFGPIVDAHADTILDVAAGNRRLGERADRGHVDLPRLEEAGVGVQVFAHFIEPQYKPHAALARFMELYDVFLGEVAACGERMRLVTSTDELDAALAAGKVAAVVGIEGGEVLQGRIGVLRLLHRLGVRLIGLTWNDRNELADGVGDARSGGGLSELGARVVREMNRLGMVVDVSHLSEAGFYDVLEVSSQPVVASHSNARALCGHRRNLTDGQIRALAQKGGVMGINFYARFLRDEGPATVEDVVGHIEHVAGLVGPEHVGLGSDYDGIEEPPVGLEDVSRLPALVEALLRRNWKETHLRLVLGGNFLRVFRQVWQAGQGPYPAPVEDERIGGVHPPGRRSSRHGGKTSPRTAQG</sequence>